<organism evidence="2">
    <name type="scientific">Magallana gigas</name>
    <name type="common">Pacific oyster</name>
    <name type="synonym">Crassostrea gigas</name>
    <dbReference type="NCBI Taxonomy" id="29159"/>
    <lineage>
        <taxon>Eukaryota</taxon>
        <taxon>Metazoa</taxon>
        <taxon>Spiralia</taxon>
        <taxon>Lophotrochozoa</taxon>
        <taxon>Mollusca</taxon>
        <taxon>Bivalvia</taxon>
        <taxon>Autobranchia</taxon>
        <taxon>Pteriomorphia</taxon>
        <taxon>Ostreida</taxon>
        <taxon>Ostreoidea</taxon>
        <taxon>Ostreidae</taxon>
        <taxon>Magallana</taxon>
    </lineage>
</organism>
<evidence type="ECO:0000313" key="2">
    <source>
        <dbReference type="EMBL" id="EKC38733.1"/>
    </source>
</evidence>
<feature type="compositionally biased region" description="Basic and acidic residues" evidence="1">
    <location>
        <begin position="1"/>
        <end position="25"/>
    </location>
</feature>
<dbReference type="AlphaFoldDB" id="K1QYG3"/>
<gene>
    <name evidence="2" type="ORF">CGI_10020404</name>
</gene>
<accession>K1QYG3</accession>
<name>K1QYG3_MAGGI</name>
<evidence type="ECO:0000256" key="1">
    <source>
        <dbReference type="SAM" id="MobiDB-lite"/>
    </source>
</evidence>
<protein>
    <submittedName>
        <fullName evidence="2">Uncharacterized protein</fullName>
    </submittedName>
</protein>
<feature type="region of interest" description="Disordered" evidence="1">
    <location>
        <begin position="75"/>
        <end position="130"/>
    </location>
</feature>
<reference evidence="2" key="1">
    <citation type="journal article" date="2012" name="Nature">
        <title>The oyster genome reveals stress adaptation and complexity of shell formation.</title>
        <authorList>
            <person name="Zhang G."/>
            <person name="Fang X."/>
            <person name="Guo X."/>
            <person name="Li L."/>
            <person name="Luo R."/>
            <person name="Xu F."/>
            <person name="Yang P."/>
            <person name="Zhang L."/>
            <person name="Wang X."/>
            <person name="Qi H."/>
            <person name="Xiong Z."/>
            <person name="Que H."/>
            <person name="Xie Y."/>
            <person name="Holland P.W."/>
            <person name="Paps J."/>
            <person name="Zhu Y."/>
            <person name="Wu F."/>
            <person name="Chen Y."/>
            <person name="Wang J."/>
            <person name="Peng C."/>
            <person name="Meng J."/>
            <person name="Yang L."/>
            <person name="Liu J."/>
            <person name="Wen B."/>
            <person name="Zhang N."/>
            <person name="Huang Z."/>
            <person name="Zhu Q."/>
            <person name="Feng Y."/>
            <person name="Mount A."/>
            <person name="Hedgecock D."/>
            <person name="Xu Z."/>
            <person name="Liu Y."/>
            <person name="Domazet-Loso T."/>
            <person name="Du Y."/>
            <person name="Sun X."/>
            <person name="Zhang S."/>
            <person name="Liu B."/>
            <person name="Cheng P."/>
            <person name="Jiang X."/>
            <person name="Li J."/>
            <person name="Fan D."/>
            <person name="Wang W."/>
            <person name="Fu W."/>
            <person name="Wang T."/>
            <person name="Wang B."/>
            <person name="Zhang J."/>
            <person name="Peng Z."/>
            <person name="Li Y."/>
            <person name="Li N."/>
            <person name="Wang J."/>
            <person name="Chen M."/>
            <person name="He Y."/>
            <person name="Tan F."/>
            <person name="Song X."/>
            <person name="Zheng Q."/>
            <person name="Huang R."/>
            <person name="Yang H."/>
            <person name="Du X."/>
            <person name="Chen L."/>
            <person name="Yang M."/>
            <person name="Gaffney P.M."/>
            <person name="Wang S."/>
            <person name="Luo L."/>
            <person name="She Z."/>
            <person name="Ming Y."/>
            <person name="Huang W."/>
            <person name="Zhang S."/>
            <person name="Huang B."/>
            <person name="Zhang Y."/>
            <person name="Qu T."/>
            <person name="Ni P."/>
            <person name="Miao G."/>
            <person name="Wang J."/>
            <person name="Wang Q."/>
            <person name="Steinberg C.E."/>
            <person name="Wang H."/>
            <person name="Li N."/>
            <person name="Qian L."/>
            <person name="Zhang G."/>
            <person name="Li Y."/>
            <person name="Yang H."/>
            <person name="Liu X."/>
            <person name="Wang J."/>
            <person name="Yin Y."/>
            <person name="Wang J."/>
        </authorList>
    </citation>
    <scope>NUCLEOTIDE SEQUENCE [LARGE SCALE GENOMIC DNA]</scope>
    <source>
        <strain evidence="2">05x7-T-G4-1.051#20</strain>
    </source>
</reference>
<feature type="compositionally biased region" description="Basic and acidic residues" evidence="1">
    <location>
        <begin position="37"/>
        <end position="55"/>
    </location>
</feature>
<feature type="compositionally biased region" description="Basic and acidic residues" evidence="1">
    <location>
        <begin position="75"/>
        <end position="84"/>
    </location>
</feature>
<feature type="region of interest" description="Disordered" evidence="1">
    <location>
        <begin position="1"/>
        <end position="59"/>
    </location>
</feature>
<proteinExistence type="predicted"/>
<dbReference type="HOGENOM" id="CLU_1724090_0_0_1"/>
<feature type="compositionally biased region" description="Basic and acidic residues" evidence="1">
    <location>
        <begin position="98"/>
        <end position="116"/>
    </location>
</feature>
<dbReference type="EMBL" id="JH817704">
    <property type="protein sequence ID" value="EKC38733.1"/>
    <property type="molecule type" value="Genomic_DNA"/>
</dbReference>
<sequence>MEKEISEELLKSEENERLPDEEGRVSNKYIPSRQKSFVRDVRKSRYHRLSKEDGGGGKSKSCCLCCVANQDQRVEESHPVKSLDGEQETSVVSGRDSVANDHQKDARLQVEKREGEDSCDGDAPVGNGNKATVVQTSNAYQGQILRRTRFYF</sequence>
<dbReference type="InParanoid" id="K1QYG3"/>